<feature type="region of interest" description="Disordered" evidence="3">
    <location>
        <begin position="452"/>
        <end position="527"/>
    </location>
</feature>
<evidence type="ECO:0008006" key="6">
    <source>
        <dbReference type="Google" id="ProtNLM"/>
    </source>
</evidence>
<gene>
    <name evidence="4" type="ORF">EC973_004287</name>
</gene>
<feature type="compositionally biased region" description="Polar residues" evidence="3">
    <location>
        <begin position="504"/>
        <end position="515"/>
    </location>
</feature>
<evidence type="ECO:0000313" key="4">
    <source>
        <dbReference type="EMBL" id="KAF7721698.1"/>
    </source>
</evidence>
<feature type="compositionally biased region" description="Polar residues" evidence="3">
    <location>
        <begin position="165"/>
        <end position="176"/>
    </location>
</feature>
<feature type="compositionally biased region" description="Basic and acidic residues" evidence="3">
    <location>
        <begin position="518"/>
        <end position="527"/>
    </location>
</feature>
<name>A0A8H7BKE4_9FUNG</name>
<evidence type="ECO:0000256" key="2">
    <source>
        <dbReference type="ARBA" id="ARBA00022833"/>
    </source>
</evidence>
<sequence>MERHEKESPECPWVVLRFPDTNMIHTIDDNDPATHPKSSKMRNARLMTFTKKRSWPRGRSLITASKLADAGFYYSPTVDTDDRASCIYCHCTMRGSDRTTRPLARHQEMQPDCLFFKKRKVRGSLPSEHAVVADTDDSEDWATASSEVHSEAGSSHRKSEGSVPLTRQSARLQSKMETSRKRKFIDEEQNDEGHGQDQETSVINEEQGIAVGKSPFDDSIWDIDKAFEKQEKNSVEDKRRRMFTYSKRQRKKTASILPDDLTNGIENQESHPVASQGSYISKIVIDNSASTTPNDKERDQSKQAQAKLSRDKGKGKEITPVQPTKKVLSLSKTKTVQTKETGGRSYLEAGPSEPRRKPSSLAESSRPASERPLSLEEATKNKMDETGEKSSINHTGQGPSKASASAHPTTQDRLEFPYMDDDLDDDLASFNVSPIRPEGEAIVRWSGFPAGGILHSTPITSTERRTKTGFIFPETGPAELLRRRSPPKSPTRSYQEKRQFSAPEKSNNLMKSSTPEENEGKPMRLTKDQLKMTVEEYLRSLVDKEIEAVKKRGEEQIEEIENYVKQIRQELLSSCEKSS</sequence>
<evidence type="ECO:0000313" key="5">
    <source>
        <dbReference type="Proteomes" id="UP000605846"/>
    </source>
</evidence>
<accession>A0A8H7BKE4</accession>
<protein>
    <recommendedName>
        <fullName evidence="6">Protein bir1</fullName>
    </recommendedName>
</protein>
<feature type="compositionally biased region" description="Basic and acidic residues" evidence="3">
    <location>
        <begin position="308"/>
        <end position="317"/>
    </location>
</feature>
<dbReference type="PANTHER" id="PTHR46771">
    <property type="entry name" value="DETERIN"/>
    <property type="match status" value="1"/>
</dbReference>
<proteinExistence type="predicted"/>
<dbReference type="PANTHER" id="PTHR46771:SF5">
    <property type="entry name" value="DETERIN"/>
    <property type="match status" value="1"/>
</dbReference>
<keyword evidence="1" id="KW-0479">Metal-binding</keyword>
<dbReference type="EMBL" id="JABAYA010000242">
    <property type="protein sequence ID" value="KAF7721698.1"/>
    <property type="molecule type" value="Genomic_DNA"/>
</dbReference>
<dbReference type="OrthoDB" id="2196114at2759"/>
<dbReference type="SUPFAM" id="SSF57924">
    <property type="entry name" value="Inhibitor of apoptosis (IAP) repeat"/>
    <property type="match status" value="1"/>
</dbReference>
<feature type="region of interest" description="Disordered" evidence="3">
    <location>
        <begin position="127"/>
        <end position="215"/>
    </location>
</feature>
<dbReference type="AlphaFoldDB" id="A0A8H7BKE4"/>
<comment type="caution">
    <text evidence="4">The sequence shown here is derived from an EMBL/GenBank/DDBJ whole genome shotgun (WGS) entry which is preliminary data.</text>
</comment>
<dbReference type="PROSITE" id="PS50143">
    <property type="entry name" value="BIR_REPEAT_2"/>
    <property type="match status" value="1"/>
</dbReference>
<keyword evidence="5" id="KW-1185">Reference proteome</keyword>
<feature type="compositionally biased region" description="Polar residues" evidence="3">
    <location>
        <begin position="389"/>
        <end position="409"/>
    </location>
</feature>
<dbReference type="Gene3D" id="1.10.1170.10">
    <property type="entry name" value="Inhibitor Of Apoptosis Protein (2mihbC-IAP-1), Chain A"/>
    <property type="match status" value="1"/>
</dbReference>
<evidence type="ECO:0000256" key="3">
    <source>
        <dbReference type="SAM" id="MobiDB-lite"/>
    </source>
</evidence>
<dbReference type="Proteomes" id="UP000605846">
    <property type="component" value="Unassembled WGS sequence"/>
</dbReference>
<dbReference type="GO" id="GO:0046872">
    <property type="term" value="F:metal ion binding"/>
    <property type="evidence" value="ECO:0007669"/>
    <property type="project" value="UniProtKB-KW"/>
</dbReference>
<evidence type="ECO:0000256" key="1">
    <source>
        <dbReference type="ARBA" id="ARBA00022723"/>
    </source>
</evidence>
<keyword evidence="2" id="KW-0862">Zinc</keyword>
<dbReference type="InterPro" id="IPR001370">
    <property type="entry name" value="BIR_rpt"/>
</dbReference>
<reference evidence="4" key="1">
    <citation type="submission" date="2020-01" db="EMBL/GenBank/DDBJ databases">
        <title>Genome Sequencing of Three Apophysomyces-Like Fungal Strains Confirms a Novel Fungal Genus in the Mucoromycota with divergent Burkholderia-like Endosymbiotic Bacteria.</title>
        <authorList>
            <person name="Stajich J.E."/>
            <person name="Macias A.M."/>
            <person name="Carter-House D."/>
            <person name="Lovett B."/>
            <person name="Kasson L.R."/>
            <person name="Berry K."/>
            <person name="Grigoriev I."/>
            <person name="Chang Y."/>
            <person name="Spatafora J."/>
            <person name="Kasson M.T."/>
        </authorList>
    </citation>
    <scope>NUCLEOTIDE SEQUENCE</scope>
    <source>
        <strain evidence="4">NRRL A-21654</strain>
    </source>
</reference>
<dbReference type="Pfam" id="PF00653">
    <property type="entry name" value="BIR"/>
    <property type="match status" value="1"/>
</dbReference>
<feature type="compositionally biased region" description="Basic and acidic residues" evidence="3">
    <location>
        <begin position="373"/>
        <end position="388"/>
    </location>
</feature>
<dbReference type="SMART" id="SM00238">
    <property type="entry name" value="BIR"/>
    <property type="match status" value="1"/>
</dbReference>
<dbReference type="InterPro" id="IPR051190">
    <property type="entry name" value="Baculoviral_IAP"/>
</dbReference>
<organism evidence="4 5">
    <name type="scientific">Apophysomyces ossiformis</name>
    <dbReference type="NCBI Taxonomy" id="679940"/>
    <lineage>
        <taxon>Eukaryota</taxon>
        <taxon>Fungi</taxon>
        <taxon>Fungi incertae sedis</taxon>
        <taxon>Mucoromycota</taxon>
        <taxon>Mucoromycotina</taxon>
        <taxon>Mucoromycetes</taxon>
        <taxon>Mucorales</taxon>
        <taxon>Mucorineae</taxon>
        <taxon>Mucoraceae</taxon>
        <taxon>Apophysomyces</taxon>
    </lineage>
</organism>
<feature type="compositionally biased region" description="Low complexity" evidence="3">
    <location>
        <begin position="324"/>
        <end position="336"/>
    </location>
</feature>
<feature type="region of interest" description="Disordered" evidence="3">
    <location>
        <begin position="245"/>
        <end position="420"/>
    </location>
</feature>